<evidence type="ECO:0000259" key="1">
    <source>
        <dbReference type="PROSITE" id="PS50181"/>
    </source>
</evidence>
<dbReference type="PANTHER" id="PTHR31672:SF13">
    <property type="entry name" value="F-BOX PROTEIN CPR30-LIKE"/>
    <property type="match status" value="1"/>
</dbReference>
<dbReference type="AlphaFoldDB" id="A0A151UG59"/>
<dbReference type="Pfam" id="PF00646">
    <property type="entry name" value="F-box"/>
    <property type="match status" value="1"/>
</dbReference>
<keyword evidence="3" id="KW-1185">Reference proteome</keyword>
<reference evidence="2" key="1">
    <citation type="journal article" date="2012" name="Nat. Biotechnol.">
        <title>Draft genome sequence of pigeonpea (Cajanus cajan), an orphan legume crop of resource-poor farmers.</title>
        <authorList>
            <person name="Varshney R.K."/>
            <person name="Chen W."/>
            <person name="Li Y."/>
            <person name="Bharti A.K."/>
            <person name="Saxena R.K."/>
            <person name="Schlueter J.A."/>
            <person name="Donoghue M.T."/>
            <person name="Azam S."/>
            <person name="Fan G."/>
            <person name="Whaley A.M."/>
            <person name="Farmer A.D."/>
            <person name="Sheridan J."/>
            <person name="Iwata A."/>
            <person name="Tuteja R."/>
            <person name="Penmetsa R.V."/>
            <person name="Wu W."/>
            <person name="Upadhyaya H.D."/>
            <person name="Yang S.P."/>
            <person name="Shah T."/>
            <person name="Saxena K.B."/>
            <person name="Michael T."/>
            <person name="McCombie W.R."/>
            <person name="Yang B."/>
            <person name="Zhang G."/>
            <person name="Yang H."/>
            <person name="Wang J."/>
            <person name="Spillane C."/>
            <person name="Cook D.R."/>
            <person name="May G.D."/>
            <person name="Xu X."/>
            <person name="Jackson S.A."/>
        </authorList>
    </citation>
    <scope>NUCLEOTIDE SEQUENCE [LARGE SCALE GENOMIC DNA]</scope>
</reference>
<sequence length="330" mass="38870">MFVALVLPEELIVEILSWIPVKALMRFSCVSKSWNSLMFTPTFVKLHYQRSSRNTHVFIESRYGVSSCSLHCLLEDPSSVIKPGREILETYNVLMVCKGLVCILYFDFSYKQYLEFWVQLWNPAAKLMFEESPRFRIYENNDKFDVFNKKFGFGYNDQSDIFKAVVVLMNTEAQQIEVISYNLGDNCWKLSNYPITGHEMIGEFVSGTINWLVDHPKLCSHHQGKTGTINQMEILSFDMKNETCTYMSMPSHVDTKPNLRVLQDYLCLYYDHMKTYFFVWLMREYGVDKSWTQLLNISYEHLQIHEPIHRKELCTPLCMSEDEDVLLFKN</sequence>
<organism evidence="2 3">
    <name type="scientific">Cajanus cajan</name>
    <name type="common">Pigeon pea</name>
    <name type="synonym">Cajanus indicus</name>
    <dbReference type="NCBI Taxonomy" id="3821"/>
    <lineage>
        <taxon>Eukaryota</taxon>
        <taxon>Viridiplantae</taxon>
        <taxon>Streptophyta</taxon>
        <taxon>Embryophyta</taxon>
        <taxon>Tracheophyta</taxon>
        <taxon>Spermatophyta</taxon>
        <taxon>Magnoliopsida</taxon>
        <taxon>eudicotyledons</taxon>
        <taxon>Gunneridae</taxon>
        <taxon>Pentapetalae</taxon>
        <taxon>rosids</taxon>
        <taxon>fabids</taxon>
        <taxon>Fabales</taxon>
        <taxon>Fabaceae</taxon>
        <taxon>Papilionoideae</taxon>
        <taxon>50 kb inversion clade</taxon>
        <taxon>NPAAA clade</taxon>
        <taxon>indigoferoid/millettioid clade</taxon>
        <taxon>Phaseoleae</taxon>
        <taxon>Cajanus</taxon>
    </lineage>
</organism>
<protein>
    <submittedName>
        <fullName evidence="2">F-box/kelch-repeat protein At3g23880 family</fullName>
    </submittedName>
</protein>
<dbReference type="InterPro" id="IPR001810">
    <property type="entry name" value="F-box_dom"/>
</dbReference>
<dbReference type="InterPro" id="IPR036047">
    <property type="entry name" value="F-box-like_dom_sf"/>
</dbReference>
<evidence type="ECO:0000313" key="2">
    <source>
        <dbReference type="EMBL" id="KYP78259.1"/>
    </source>
</evidence>
<gene>
    <name evidence="2" type="ORF">KK1_048870</name>
</gene>
<dbReference type="OMA" id="RNTHILL"/>
<dbReference type="CDD" id="cd22157">
    <property type="entry name" value="F-box_AtFBW1-like"/>
    <property type="match status" value="1"/>
</dbReference>
<dbReference type="SUPFAM" id="SSF81383">
    <property type="entry name" value="F-box domain"/>
    <property type="match status" value="1"/>
</dbReference>
<accession>A0A151UG59</accession>
<dbReference type="STRING" id="3821.A0A151UG59"/>
<dbReference type="PANTHER" id="PTHR31672">
    <property type="entry name" value="BNACNNG10540D PROTEIN"/>
    <property type="match status" value="1"/>
</dbReference>
<evidence type="ECO:0000313" key="3">
    <source>
        <dbReference type="Proteomes" id="UP000075243"/>
    </source>
</evidence>
<dbReference type="Gene3D" id="1.20.1280.50">
    <property type="match status" value="1"/>
</dbReference>
<dbReference type="SMART" id="SM00256">
    <property type="entry name" value="FBOX"/>
    <property type="match status" value="1"/>
</dbReference>
<proteinExistence type="predicted"/>
<dbReference type="EMBL" id="AGCT01046665">
    <property type="protein sequence ID" value="KYP78259.1"/>
    <property type="molecule type" value="Genomic_DNA"/>
</dbReference>
<dbReference type="InterPro" id="IPR050796">
    <property type="entry name" value="SCF_F-box_component"/>
</dbReference>
<name>A0A151UG59_CAJCA</name>
<dbReference type="Proteomes" id="UP000075243">
    <property type="component" value="Unassembled WGS sequence"/>
</dbReference>
<dbReference type="Gramene" id="C.cajan_44661.t">
    <property type="protein sequence ID" value="C.cajan_44661.t"/>
    <property type="gene ID" value="C.cajan_44661"/>
</dbReference>
<dbReference type="PROSITE" id="PS50181">
    <property type="entry name" value="FBOX"/>
    <property type="match status" value="1"/>
</dbReference>
<comment type="caution">
    <text evidence="2">The sequence shown here is derived from an EMBL/GenBank/DDBJ whole genome shotgun (WGS) entry which is preliminary data.</text>
</comment>
<feature type="domain" description="F-box" evidence="1">
    <location>
        <begin position="1"/>
        <end position="51"/>
    </location>
</feature>